<evidence type="ECO:0000313" key="1">
    <source>
        <dbReference type="EMBL" id="GAF89085.1"/>
    </source>
</evidence>
<reference evidence="1" key="1">
    <citation type="journal article" date="2014" name="Front. Microbiol.">
        <title>High frequency of phylogenetically diverse reductive dehalogenase-homologous genes in deep subseafloor sedimentary metagenomes.</title>
        <authorList>
            <person name="Kawai M."/>
            <person name="Futagami T."/>
            <person name="Toyoda A."/>
            <person name="Takaki Y."/>
            <person name="Nishi S."/>
            <person name="Hori S."/>
            <person name="Arai W."/>
            <person name="Tsubouchi T."/>
            <person name="Morono Y."/>
            <person name="Uchiyama I."/>
            <person name="Ito T."/>
            <person name="Fujiyama A."/>
            <person name="Inagaki F."/>
            <person name="Takami H."/>
        </authorList>
    </citation>
    <scope>NUCLEOTIDE SEQUENCE</scope>
    <source>
        <strain evidence="1">Expedition CK06-06</strain>
    </source>
</reference>
<name>X0UKT4_9ZZZZ</name>
<sequence length="29" mass="3510">EFPDIMTRYCPELRQRLTSLVEDEDLIVK</sequence>
<protein>
    <submittedName>
        <fullName evidence="1">Uncharacterized protein</fullName>
    </submittedName>
</protein>
<feature type="non-terminal residue" evidence="1">
    <location>
        <position position="1"/>
    </location>
</feature>
<dbReference type="EMBL" id="BARS01019277">
    <property type="protein sequence ID" value="GAF89085.1"/>
    <property type="molecule type" value="Genomic_DNA"/>
</dbReference>
<dbReference type="AlphaFoldDB" id="X0UKT4"/>
<gene>
    <name evidence="1" type="ORF">S01H1_31263</name>
</gene>
<proteinExistence type="predicted"/>
<organism evidence="1">
    <name type="scientific">marine sediment metagenome</name>
    <dbReference type="NCBI Taxonomy" id="412755"/>
    <lineage>
        <taxon>unclassified sequences</taxon>
        <taxon>metagenomes</taxon>
        <taxon>ecological metagenomes</taxon>
    </lineage>
</organism>
<comment type="caution">
    <text evidence="1">The sequence shown here is derived from an EMBL/GenBank/DDBJ whole genome shotgun (WGS) entry which is preliminary data.</text>
</comment>
<accession>X0UKT4</accession>